<sequence length="89" mass="9712">SDNEVACRLRGPNRRGGAWVTIRDCAFYDCKVAIRAEEKIENLKLLGIGFGDGVTRKLHPVAGGIGRGHENTGERKVPDLKVAIRSGLR</sequence>
<reference evidence="1" key="1">
    <citation type="submission" date="2018-05" db="EMBL/GenBank/DDBJ databases">
        <authorList>
            <person name="Lanie J.A."/>
            <person name="Ng W.-L."/>
            <person name="Kazmierczak K.M."/>
            <person name="Andrzejewski T.M."/>
            <person name="Davidsen T.M."/>
            <person name="Wayne K.J."/>
            <person name="Tettelin H."/>
            <person name="Glass J.I."/>
            <person name="Rusch D."/>
            <person name="Podicherti R."/>
            <person name="Tsui H.-C.T."/>
            <person name="Winkler M.E."/>
        </authorList>
    </citation>
    <scope>NUCLEOTIDE SEQUENCE</scope>
</reference>
<organism evidence="1">
    <name type="scientific">marine metagenome</name>
    <dbReference type="NCBI Taxonomy" id="408172"/>
    <lineage>
        <taxon>unclassified sequences</taxon>
        <taxon>metagenomes</taxon>
        <taxon>ecological metagenomes</taxon>
    </lineage>
</organism>
<protein>
    <submittedName>
        <fullName evidence="1">Uncharacterized protein</fullName>
    </submittedName>
</protein>
<proteinExistence type="predicted"/>
<dbReference type="EMBL" id="UINC01168194">
    <property type="protein sequence ID" value="SVD71104.1"/>
    <property type="molecule type" value="Genomic_DNA"/>
</dbReference>
<name>A0A382XJT5_9ZZZZ</name>
<feature type="non-terminal residue" evidence="1">
    <location>
        <position position="1"/>
    </location>
</feature>
<evidence type="ECO:0000313" key="1">
    <source>
        <dbReference type="EMBL" id="SVD71104.1"/>
    </source>
</evidence>
<accession>A0A382XJT5</accession>
<dbReference type="AlphaFoldDB" id="A0A382XJT5"/>
<gene>
    <name evidence="1" type="ORF">METZ01_LOCUS423958</name>
</gene>